<gene>
    <name evidence="1" type="ORF">ES711_00450</name>
</gene>
<dbReference type="EMBL" id="VORX01000001">
    <property type="protein sequence ID" value="TXE10416.1"/>
    <property type="molecule type" value="Genomic_DNA"/>
</dbReference>
<sequence>MNIIKFLDQFSNIDLKNASASRREMFSQLGSYGKKAAFAAIPFGLGVTKSNAATMAFFGHVGPLNLALTLEYLESDFYNRALLSNVVPSGRPLDVYEQIAKHENAHVALLESVLGSDAVDKPIFDFTLGGAFDPFNATNPQAYAQLLTLAQAFEDTGVRAYKGQAGNLAGTPYLAPALRIHSVEARHAAEVRRLRSAYYNMELNDNGLGWITLNKQLNVRPMVPAAVYAGEELTVQAGVNLTSLGNGYSAESASQSFDEPITGEEAVAIATPFFA</sequence>
<dbReference type="Proteomes" id="UP000321734">
    <property type="component" value="Unassembled WGS sequence"/>
</dbReference>
<dbReference type="RefSeq" id="WP_146888378.1">
    <property type="nucleotide sequence ID" value="NZ_VORX01000001.1"/>
</dbReference>
<proteinExistence type="predicted"/>
<dbReference type="SUPFAM" id="SSF47240">
    <property type="entry name" value="Ferritin-like"/>
    <property type="match status" value="1"/>
</dbReference>
<dbReference type="Pfam" id="PF13668">
    <property type="entry name" value="Ferritin_2"/>
    <property type="match status" value="1"/>
</dbReference>
<evidence type="ECO:0000313" key="2">
    <source>
        <dbReference type="Proteomes" id="UP000321734"/>
    </source>
</evidence>
<dbReference type="InterPro" id="IPR009078">
    <property type="entry name" value="Ferritin-like_SF"/>
</dbReference>
<dbReference type="OrthoDB" id="954262at2"/>
<reference evidence="1 2" key="1">
    <citation type="submission" date="2019-08" db="EMBL/GenBank/DDBJ databases">
        <title>Genome sequence of Gelidibacter salicanalis IC162T.</title>
        <authorList>
            <person name="Bowman J.P."/>
        </authorList>
    </citation>
    <scope>NUCLEOTIDE SEQUENCE [LARGE SCALE GENOMIC DNA]</scope>
    <source>
        <strain evidence="1 2">IC162</strain>
    </source>
</reference>
<accession>A0A5C7ANQ9</accession>
<dbReference type="AlphaFoldDB" id="A0A5C7ANQ9"/>
<name>A0A5C7ANQ9_9FLAO</name>
<protein>
    <submittedName>
        <fullName evidence="1">Ferritin-like domain-containing protein</fullName>
    </submittedName>
</protein>
<keyword evidence="2" id="KW-1185">Reference proteome</keyword>
<evidence type="ECO:0000313" key="1">
    <source>
        <dbReference type="EMBL" id="TXE10416.1"/>
    </source>
</evidence>
<organism evidence="1 2">
    <name type="scientific">Gelidibacter salicanalis</name>
    <dbReference type="NCBI Taxonomy" id="291193"/>
    <lineage>
        <taxon>Bacteria</taxon>
        <taxon>Pseudomonadati</taxon>
        <taxon>Bacteroidota</taxon>
        <taxon>Flavobacteriia</taxon>
        <taxon>Flavobacteriales</taxon>
        <taxon>Flavobacteriaceae</taxon>
        <taxon>Gelidibacter</taxon>
    </lineage>
</organism>
<comment type="caution">
    <text evidence="1">The sequence shown here is derived from an EMBL/GenBank/DDBJ whole genome shotgun (WGS) entry which is preliminary data.</text>
</comment>